<gene>
    <name evidence="1" type="ORF">EV137_7226</name>
</gene>
<sequence length="175" mass="20083">MIGQRRESPPRFRGVSIYQDPLGRFAFRYPSTWNTFELPDGQEGALFSPEASAPQTYLAAWANRLPESVVAEDLDLLSSGMAEGLARLNSCEVLESHDDAVGNLVRLERLYTFSDDDAVRQRRVWVVYVDTWQIVLVYQGESRQEYEYWSPMGNYSFATFNLAQDLWFSTERACS</sequence>
<evidence type="ECO:0000313" key="2">
    <source>
        <dbReference type="Proteomes" id="UP000295060"/>
    </source>
</evidence>
<name>A0ABY2F818_9ACTN</name>
<keyword evidence="2" id="KW-1185">Reference proteome</keyword>
<reference evidence="1 2" key="1">
    <citation type="submission" date="2019-03" db="EMBL/GenBank/DDBJ databases">
        <title>Genomic Encyclopedia of Type Strains, Phase III (KMG-III): the genomes of soil and plant-associated and newly described type strains.</title>
        <authorList>
            <person name="Whitman W."/>
        </authorList>
    </citation>
    <scope>NUCLEOTIDE SEQUENCE [LARGE SCALE GENOMIC DNA]</scope>
    <source>
        <strain evidence="1 2">VKMAc-2574</strain>
    </source>
</reference>
<evidence type="ECO:0000313" key="1">
    <source>
        <dbReference type="EMBL" id="TDW84414.1"/>
    </source>
</evidence>
<organism evidence="1 2">
    <name type="scientific">Kribbella pratensis</name>
    <dbReference type="NCBI Taxonomy" id="2512112"/>
    <lineage>
        <taxon>Bacteria</taxon>
        <taxon>Bacillati</taxon>
        <taxon>Actinomycetota</taxon>
        <taxon>Actinomycetes</taxon>
        <taxon>Propionibacteriales</taxon>
        <taxon>Kribbellaceae</taxon>
        <taxon>Kribbella</taxon>
    </lineage>
</organism>
<comment type="caution">
    <text evidence="1">The sequence shown here is derived from an EMBL/GenBank/DDBJ whole genome shotgun (WGS) entry which is preliminary data.</text>
</comment>
<dbReference type="EMBL" id="SODU01000004">
    <property type="protein sequence ID" value="TDW84414.1"/>
    <property type="molecule type" value="Genomic_DNA"/>
</dbReference>
<evidence type="ECO:0008006" key="3">
    <source>
        <dbReference type="Google" id="ProtNLM"/>
    </source>
</evidence>
<accession>A0ABY2F818</accession>
<protein>
    <recommendedName>
        <fullName evidence="3">DUF1795 domain-containing protein</fullName>
    </recommendedName>
</protein>
<dbReference type="Proteomes" id="UP000295060">
    <property type="component" value="Unassembled WGS sequence"/>
</dbReference>
<proteinExistence type="predicted"/>
<dbReference type="RefSeq" id="WP_134012892.1">
    <property type="nucleotide sequence ID" value="NZ_SODU01000004.1"/>
</dbReference>